<evidence type="ECO:0000259" key="8">
    <source>
        <dbReference type="PROSITE" id="PS50893"/>
    </source>
</evidence>
<keyword evidence="1" id="KW-0813">Transport</keyword>
<comment type="caution">
    <text evidence="9">The sequence shown here is derived from an EMBL/GenBank/DDBJ whole genome shotgun (WGS) entry which is preliminary data.</text>
</comment>
<comment type="function">
    <text evidence="7">Part of an ABC transporter complex. Transmembrane domains (TMD) form a pore in the inner membrane and the ATP-binding domain (NBD) is responsible for energy generation.</text>
</comment>
<dbReference type="Proteomes" id="UP001291687">
    <property type="component" value="Unassembled WGS sequence"/>
</dbReference>
<dbReference type="Pfam" id="PF00005">
    <property type="entry name" value="ABC_tran"/>
    <property type="match status" value="1"/>
</dbReference>
<dbReference type="EMBL" id="JARJFB010000074">
    <property type="protein sequence ID" value="MEA0971044.1"/>
    <property type="molecule type" value="Genomic_DNA"/>
</dbReference>
<dbReference type="SUPFAM" id="SSF52540">
    <property type="entry name" value="P-loop containing nucleoside triphosphate hydrolases"/>
    <property type="match status" value="1"/>
</dbReference>
<feature type="domain" description="ABC transporter" evidence="8">
    <location>
        <begin position="2"/>
        <end position="205"/>
    </location>
</feature>
<evidence type="ECO:0000313" key="9">
    <source>
        <dbReference type="EMBL" id="MEA0971044.1"/>
    </source>
</evidence>
<keyword evidence="4 9" id="KW-0067">ATP-binding</keyword>
<reference evidence="9 10" key="1">
    <citation type="submission" date="2023-03" db="EMBL/GenBank/DDBJ databases">
        <title>Host association and intracellularity evolved multiple times independently in the Rickettsiales.</title>
        <authorList>
            <person name="Castelli M."/>
            <person name="Nardi T."/>
            <person name="Gammuto L."/>
            <person name="Bellinzona G."/>
            <person name="Sabaneyeva E."/>
            <person name="Potekhin A."/>
            <person name="Serra V."/>
            <person name="Petroni G."/>
            <person name="Sassera D."/>
        </authorList>
    </citation>
    <scope>NUCLEOTIDE SEQUENCE [LARGE SCALE GENOMIC DNA]</scope>
    <source>
        <strain evidence="9 10">Sr 2-6</strain>
    </source>
</reference>
<evidence type="ECO:0000256" key="5">
    <source>
        <dbReference type="ARBA" id="ARBA00022967"/>
    </source>
</evidence>
<evidence type="ECO:0000256" key="4">
    <source>
        <dbReference type="ARBA" id="ARBA00022840"/>
    </source>
</evidence>
<keyword evidence="6" id="KW-0472">Membrane</keyword>
<protein>
    <submittedName>
        <fullName evidence="9">Heme ABC exporter ATP-binding protein CcmA</fullName>
    </submittedName>
</protein>
<dbReference type="GO" id="GO:0005524">
    <property type="term" value="F:ATP binding"/>
    <property type="evidence" value="ECO:0007669"/>
    <property type="project" value="UniProtKB-KW"/>
</dbReference>
<keyword evidence="2" id="KW-0547">Nucleotide-binding</keyword>
<dbReference type="InterPro" id="IPR003593">
    <property type="entry name" value="AAA+_ATPase"/>
</dbReference>
<dbReference type="SMART" id="SM00382">
    <property type="entry name" value="AAA"/>
    <property type="match status" value="1"/>
</dbReference>
<evidence type="ECO:0000256" key="2">
    <source>
        <dbReference type="ARBA" id="ARBA00022741"/>
    </source>
</evidence>
<gene>
    <name evidence="9" type="ORF">Megvenef_01016</name>
</gene>
<evidence type="ECO:0000256" key="6">
    <source>
        <dbReference type="ARBA" id="ARBA00023136"/>
    </source>
</evidence>
<keyword evidence="3" id="KW-0201">Cytochrome c-type biogenesis</keyword>
<dbReference type="PROSITE" id="PS00211">
    <property type="entry name" value="ABC_TRANSPORTER_1"/>
    <property type="match status" value="1"/>
</dbReference>
<dbReference type="InterPro" id="IPR027417">
    <property type="entry name" value="P-loop_NTPase"/>
</dbReference>
<name>A0ABU5ND08_9RICK</name>
<dbReference type="InterPro" id="IPR017871">
    <property type="entry name" value="ABC_transporter-like_CS"/>
</dbReference>
<dbReference type="InterPro" id="IPR003439">
    <property type="entry name" value="ABC_transporter-like_ATP-bd"/>
</dbReference>
<organism evidence="9 10">
    <name type="scientific">Candidatus Megaera venefica</name>
    <dbReference type="NCBI Taxonomy" id="2055910"/>
    <lineage>
        <taxon>Bacteria</taxon>
        <taxon>Pseudomonadati</taxon>
        <taxon>Pseudomonadota</taxon>
        <taxon>Alphaproteobacteria</taxon>
        <taxon>Rickettsiales</taxon>
        <taxon>Rickettsiaceae</taxon>
        <taxon>Candidatus Megaera</taxon>
    </lineage>
</organism>
<dbReference type="NCBIfam" id="NF010063">
    <property type="entry name" value="PRK13541.1"/>
    <property type="match status" value="1"/>
</dbReference>
<dbReference type="RefSeq" id="WP_322776944.1">
    <property type="nucleotide sequence ID" value="NZ_JARJFB010000074.1"/>
</dbReference>
<evidence type="ECO:0000313" key="10">
    <source>
        <dbReference type="Proteomes" id="UP001291687"/>
    </source>
</evidence>
<sequence length="206" mass="23050">MLSLHSLGFSINENELFRGVSMSFLPSSIVYLKGRNGAGKSSLLRMLADIQQPSSGKITFSKDSLPLAMLKKPYCTYIGHRYAIKPELTVFENINFWSKLYNSEILIDAAIMYFGLQNILSTLCLELSAGNQKKVALARLIACQSKLWLLDEVDSNLDDEAKKKLMHLIISHADNGGIAFLASHDEPEIKTAQIIDLNDYYNTNIE</sequence>
<dbReference type="PANTHER" id="PTHR43499:SF1">
    <property type="entry name" value="ABC TRANSPORTER I FAMILY MEMBER 1"/>
    <property type="match status" value="1"/>
</dbReference>
<proteinExistence type="predicted"/>
<evidence type="ECO:0000256" key="3">
    <source>
        <dbReference type="ARBA" id="ARBA00022748"/>
    </source>
</evidence>
<dbReference type="PANTHER" id="PTHR43499">
    <property type="entry name" value="ABC TRANSPORTER I FAMILY MEMBER 1"/>
    <property type="match status" value="1"/>
</dbReference>
<dbReference type="NCBIfam" id="TIGR01189">
    <property type="entry name" value="ccmA"/>
    <property type="match status" value="1"/>
</dbReference>
<keyword evidence="10" id="KW-1185">Reference proteome</keyword>
<accession>A0ABU5ND08</accession>
<evidence type="ECO:0000256" key="1">
    <source>
        <dbReference type="ARBA" id="ARBA00022448"/>
    </source>
</evidence>
<keyword evidence="5" id="KW-1278">Translocase</keyword>
<evidence type="ECO:0000256" key="7">
    <source>
        <dbReference type="ARBA" id="ARBA00024725"/>
    </source>
</evidence>
<dbReference type="Gene3D" id="3.40.50.300">
    <property type="entry name" value="P-loop containing nucleotide triphosphate hydrolases"/>
    <property type="match status" value="1"/>
</dbReference>
<dbReference type="PROSITE" id="PS50893">
    <property type="entry name" value="ABC_TRANSPORTER_2"/>
    <property type="match status" value="1"/>
</dbReference>
<dbReference type="InterPro" id="IPR005895">
    <property type="entry name" value="ABC_transptr_haem_export_CcmA"/>
</dbReference>